<dbReference type="UniPathway" id="UPA00219"/>
<evidence type="ECO:0000256" key="7">
    <source>
        <dbReference type="SAM" id="MobiDB-lite"/>
    </source>
</evidence>
<comment type="catalytic activity">
    <reaction evidence="6">
        <text>Preferential cleavage: (Ac)2-L-Lys-D-Ala-|-D-Ala. Also transpeptidation of peptidyl-alanyl moieties that are N-acyl substituents of D-alanine.</text>
        <dbReference type="EC" id="3.4.16.4"/>
    </reaction>
</comment>
<comment type="similarity">
    <text evidence="3">Belongs to the transpeptidase family.</text>
</comment>
<dbReference type="AlphaFoldDB" id="A0A6G1X3U2"/>
<evidence type="ECO:0000256" key="5">
    <source>
        <dbReference type="ARBA" id="ARBA00023136"/>
    </source>
</evidence>
<dbReference type="Gene3D" id="3.90.1310.10">
    <property type="entry name" value="Penicillin-binding protein 2a (Domain 2)"/>
    <property type="match status" value="1"/>
</dbReference>
<dbReference type="GO" id="GO:0071555">
    <property type="term" value="P:cell wall organization"/>
    <property type="evidence" value="ECO:0007669"/>
    <property type="project" value="TreeGrafter"/>
</dbReference>
<feature type="domain" description="PASTA" evidence="9">
    <location>
        <begin position="669"/>
        <end position="725"/>
    </location>
</feature>
<dbReference type="PANTHER" id="PTHR30627:SF26">
    <property type="entry name" value="PENICILLIN-BINDING PROTEIN 2B"/>
    <property type="match status" value="1"/>
</dbReference>
<dbReference type="FunFam" id="3.40.710.10:FF:000026">
    <property type="entry name" value="Penicillin-binding protein 1"/>
    <property type="match status" value="1"/>
</dbReference>
<dbReference type="EMBL" id="WJNH01000002">
    <property type="protein sequence ID" value="MRG85498.1"/>
    <property type="molecule type" value="Genomic_DNA"/>
</dbReference>
<dbReference type="SUPFAM" id="SSF54184">
    <property type="entry name" value="Penicillin-binding protein 2x (pbp-2x), c-terminal domain"/>
    <property type="match status" value="2"/>
</dbReference>
<dbReference type="Proteomes" id="UP000480185">
    <property type="component" value="Unassembled WGS sequence"/>
</dbReference>
<evidence type="ECO:0000256" key="8">
    <source>
        <dbReference type="SAM" id="Phobius"/>
    </source>
</evidence>
<gene>
    <name evidence="10" type="ORF">GH754_04035</name>
</gene>
<dbReference type="SUPFAM" id="SSF56601">
    <property type="entry name" value="beta-lactamase/transpeptidase-like"/>
    <property type="match status" value="1"/>
</dbReference>
<evidence type="ECO:0000313" key="10">
    <source>
        <dbReference type="EMBL" id="MRG85498.1"/>
    </source>
</evidence>
<evidence type="ECO:0000256" key="3">
    <source>
        <dbReference type="ARBA" id="ARBA00007171"/>
    </source>
</evidence>
<protein>
    <recommendedName>
        <fullName evidence="4">serine-type D-Ala-D-Ala carboxypeptidase</fullName>
        <ecNumber evidence="4">3.4.16.4</ecNumber>
    </recommendedName>
</protein>
<dbReference type="InterPro" id="IPR005543">
    <property type="entry name" value="PASTA_dom"/>
</dbReference>
<comment type="subcellular location">
    <subcellularLocation>
        <location evidence="1">Membrane</location>
    </subcellularLocation>
</comment>
<dbReference type="InterPro" id="IPR036138">
    <property type="entry name" value="PBP_dimer_sf"/>
</dbReference>
<comment type="caution">
    <text evidence="10">The sequence shown here is derived from an EMBL/GenBank/DDBJ whole genome shotgun (WGS) entry which is preliminary data.</text>
</comment>
<dbReference type="InterPro" id="IPR005311">
    <property type="entry name" value="PBP_dimer"/>
</dbReference>
<dbReference type="Gene3D" id="2.20.70.70">
    <property type="match status" value="1"/>
</dbReference>
<dbReference type="Pfam" id="PF00905">
    <property type="entry name" value="Transpeptidase"/>
    <property type="match status" value="1"/>
</dbReference>
<sequence length="754" mass="84003">MKKLKTTKVLTVVFMVVFTLVFTILFSRLIYIQASGEVDEVDLKKWADKQRTTSYSIPAERGKIYDRTGMVLADNRPSYRIYAIIDEEYSRNSEKTLHVKDPIKTANQLAPLLNLDTNWVASRLQEGIENEKFQVEFGPNGASISEQTKKEIEALELPGIYFSKHLQRYYPNGKFASHLIGFTQKQQDEEKEAEEETNVVGAMGIEKSMDTELRGKDGHISYQRDNYAAKLLDPEEVVKEPENGVGVYLTLDQKIQTFLEDAMSDVQEQYKPEKIVAVVMNPKTGEVLAMGNRPSFNPNSRENIGNWYNDVISYPFEPGSTMKIFTVAAAIDAGVYKGKETFQSGTYKFMDGARPVHDHNYGKGWGPITFNEGFRRSSNVAVSKLVWEKLGTDKFLDYLHRFDFEKKTGIDLAGEIKGKILYNWPAEKVTTSYGQGSTTTPMQLMKAATAIANDGKMLKPYVISKTVDSKTGKVVSEKESEVVGEPINAETAKQVRDLMESVVTAEDGTGQGYQLEDYSVAGKTGTAQIPDPDPNRSYLTGRENYIFSFLGMAPKENPELMMYVAVEKPELDATEVGSEPVSYIFKSVMENSLHYLNISPDMETKQVNVDSVKLPNYEGKSVQSVKQELAEQNSTVRVIGDGNRVAKTIPKAGEKVLPGSSILLLTDSDPVMPDLTAWSLREVLQLGQLLSLKVEHSGTGYTVKQSIAEGASVPEGSYLSIQLEPPNQPEQEKASEEGEEENKEQSSEAETEEG</sequence>
<keyword evidence="8" id="KW-1133">Transmembrane helix</keyword>
<dbReference type="GO" id="GO:0009252">
    <property type="term" value="P:peptidoglycan biosynthetic process"/>
    <property type="evidence" value="ECO:0007669"/>
    <property type="project" value="UniProtKB-UniPathway"/>
</dbReference>
<evidence type="ECO:0000256" key="1">
    <source>
        <dbReference type="ARBA" id="ARBA00004370"/>
    </source>
</evidence>
<feature type="region of interest" description="Disordered" evidence="7">
    <location>
        <begin position="715"/>
        <end position="754"/>
    </location>
</feature>
<keyword evidence="5 8" id="KW-0472">Membrane</keyword>
<dbReference type="Pfam" id="PF03793">
    <property type="entry name" value="PASTA"/>
    <property type="match status" value="2"/>
</dbReference>
<evidence type="ECO:0000256" key="2">
    <source>
        <dbReference type="ARBA" id="ARBA00004752"/>
    </source>
</evidence>
<feature type="transmembrane region" description="Helical" evidence="8">
    <location>
        <begin position="12"/>
        <end position="31"/>
    </location>
</feature>
<dbReference type="GO" id="GO:0008658">
    <property type="term" value="F:penicillin binding"/>
    <property type="evidence" value="ECO:0007669"/>
    <property type="project" value="InterPro"/>
</dbReference>
<dbReference type="CDD" id="cd06575">
    <property type="entry name" value="PASTA_Pbp2x-like_2"/>
    <property type="match status" value="1"/>
</dbReference>
<dbReference type="CDD" id="cd06576">
    <property type="entry name" value="PASTA_Pbp2x-like_1"/>
    <property type="match status" value="1"/>
</dbReference>
<organism evidence="10 11">
    <name type="scientific">Salinibacillus xinjiangensis</name>
    <dbReference type="NCBI Taxonomy" id="1229268"/>
    <lineage>
        <taxon>Bacteria</taxon>
        <taxon>Bacillati</taxon>
        <taxon>Bacillota</taxon>
        <taxon>Bacilli</taxon>
        <taxon>Bacillales</taxon>
        <taxon>Bacillaceae</taxon>
        <taxon>Salinibacillus</taxon>
    </lineage>
</organism>
<keyword evidence="8" id="KW-0812">Transmembrane</keyword>
<dbReference type="OrthoDB" id="9804124at2"/>
<dbReference type="SUPFAM" id="SSF56519">
    <property type="entry name" value="Penicillin binding protein dimerisation domain"/>
    <property type="match status" value="1"/>
</dbReference>
<proteinExistence type="inferred from homology"/>
<evidence type="ECO:0000256" key="6">
    <source>
        <dbReference type="ARBA" id="ARBA00034000"/>
    </source>
</evidence>
<keyword evidence="11" id="KW-1185">Reference proteome</keyword>
<dbReference type="InterPro" id="IPR050515">
    <property type="entry name" value="Beta-lactam/transpept"/>
</dbReference>
<reference evidence="10 11" key="1">
    <citation type="submission" date="2019-11" db="EMBL/GenBank/DDBJ databases">
        <authorList>
            <person name="Li J."/>
        </authorList>
    </citation>
    <scope>NUCLEOTIDE SEQUENCE [LARGE SCALE GENOMIC DNA]</scope>
    <source>
        <strain evidence="10 11">J4</strain>
    </source>
</reference>
<feature type="compositionally biased region" description="Acidic residues" evidence="7">
    <location>
        <begin position="737"/>
        <end position="754"/>
    </location>
</feature>
<dbReference type="InterPro" id="IPR001460">
    <property type="entry name" value="PCN-bd_Tpept"/>
</dbReference>
<evidence type="ECO:0000256" key="4">
    <source>
        <dbReference type="ARBA" id="ARBA00012448"/>
    </source>
</evidence>
<dbReference type="Gene3D" id="3.40.710.10">
    <property type="entry name" value="DD-peptidase/beta-lactamase superfamily"/>
    <property type="match status" value="1"/>
</dbReference>
<feature type="domain" description="PASTA" evidence="9">
    <location>
        <begin position="608"/>
        <end position="668"/>
    </location>
</feature>
<dbReference type="GO" id="GO:0005886">
    <property type="term" value="C:plasma membrane"/>
    <property type="evidence" value="ECO:0007669"/>
    <property type="project" value="TreeGrafter"/>
</dbReference>
<dbReference type="SMART" id="SM00740">
    <property type="entry name" value="PASTA"/>
    <property type="match status" value="2"/>
</dbReference>
<comment type="pathway">
    <text evidence="2">Cell wall biogenesis; peptidoglycan biosynthesis.</text>
</comment>
<dbReference type="GO" id="GO:0009002">
    <property type="term" value="F:serine-type D-Ala-D-Ala carboxypeptidase activity"/>
    <property type="evidence" value="ECO:0007669"/>
    <property type="project" value="UniProtKB-EC"/>
</dbReference>
<dbReference type="EC" id="3.4.16.4" evidence="4"/>
<evidence type="ECO:0000313" key="11">
    <source>
        <dbReference type="Proteomes" id="UP000480185"/>
    </source>
</evidence>
<evidence type="ECO:0000259" key="9">
    <source>
        <dbReference type="PROSITE" id="PS51178"/>
    </source>
</evidence>
<accession>A0A6G1X3U2</accession>
<dbReference type="PANTHER" id="PTHR30627">
    <property type="entry name" value="PEPTIDOGLYCAN D,D-TRANSPEPTIDASE"/>
    <property type="match status" value="1"/>
</dbReference>
<name>A0A6G1X3U2_9BACI</name>
<dbReference type="InterPro" id="IPR012338">
    <property type="entry name" value="Beta-lactam/transpept-like"/>
</dbReference>
<dbReference type="RefSeq" id="WP_153727440.1">
    <property type="nucleotide sequence ID" value="NZ_WJNH01000002.1"/>
</dbReference>
<dbReference type="Pfam" id="PF03717">
    <property type="entry name" value="PBP_dimer"/>
    <property type="match status" value="1"/>
</dbReference>
<dbReference type="Gene3D" id="3.30.70.2110">
    <property type="match status" value="1"/>
</dbReference>
<dbReference type="PROSITE" id="PS51178">
    <property type="entry name" value="PASTA"/>
    <property type="match status" value="2"/>
</dbReference>